<proteinExistence type="predicted"/>
<feature type="chain" id="PRO_5008391443" description="Extracellular solute-binding protein" evidence="1">
    <location>
        <begin position="23"/>
        <end position="148"/>
    </location>
</feature>
<evidence type="ECO:0000313" key="3">
    <source>
        <dbReference type="Proteomes" id="UP000077748"/>
    </source>
</evidence>
<evidence type="ECO:0008006" key="4">
    <source>
        <dbReference type="Google" id="ProtNLM"/>
    </source>
</evidence>
<organism evidence="2 3">
    <name type="scientific">Pseudomonas citronellolis</name>
    <dbReference type="NCBI Taxonomy" id="53408"/>
    <lineage>
        <taxon>Bacteria</taxon>
        <taxon>Pseudomonadati</taxon>
        <taxon>Pseudomonadota</taxon>
        <taxon>Gammaproteobacteria</taxon>
        <taxon>Pseudomonadales</taxon>
        <taxon>Pseudomonadaceae</taxon>
        <taxon>Pseudomonas</taxon>
    </lineage>
</organism>
<evidence type="ECO:0000256" key="1">
    <source>
        <dbReference type="SAM" id="SignalP"/>
    </source>
</evidence>
<dbReference type="Gene3D" id="3.40.190.10">
    <property type="entry name" value="Periplasmic binding protein-like II"/>
    <property type="match status" value="1"/>
</dbReference>
<gene>
    <name evidence="2" type="ORF">A9C11_03045</name>
</gene>
<dbReference type="AlphaFoldDB" id="A0A1A9K6F7"/>
<sequence length="148" mass="16043">MRRFLIPLLLTCSALLPSLGQATPDVLRVASGHQPMAALEALADQYQLQTGNKVLLIEGDSAELARDIGQGMAFDLFFADDGAHSVQALHTRGRGEAPLPYACAPQPQYYLVLAEGPRRELAERFFNYLKANPEALAKAGFHFSACGN</sequence>
<evidence type="ECO:0000313" key="2">
    <source>
        <dbReference type="EMBL" id="ANI13021.1"/>
    </source>
</evidence>
<dbReference type="SUPFAM" id="SSF53850">
    <property type="entry name" value="Periplasmic binding protein-like II"/>
    <property type="match status" value="1"/>
</dbReference>
<name>A0A1A9K6F7_9PSED</name>
<dbReference type="Proteomes" id="UP000077748">
    <property type="component" value="Chromosome"/>
</dbReference>
<accession>A0A1A9K6F7</accession>
<feature type="signal peptide" evidence="1">
    <location>
        <begin position="1"/>
        <end position="22"/>
    </location>
</feature>
<reference evidence="2 3" key="1">
    <citation type="submission" date="2016-05" db="EMBL/GenBank/DDBJ databases">
        <title>Genome Sequence of Pseudomonas citronellolis Strain SJTE-3, an Estrogens and Persistent Organic Pollutants degradation strain.</title>
        <authorList>
            <person name="Liang R."/>
        </authorList>
    </citation>
    <scope>NUCLEOTIDE SEQUENCE [LARGE SCALE GENOMIC DNA]</scope>
    <source>
        <strain evidence="2 3">SJTE-3</strain>
    </source>
</reference>
<dbReference type="EMBL" id="CP015878">
    <property type="protein sequence ID" value="ANI13021.1"/>
    <property type="molecule type" value="Genomic_DNA"/>
</dbReference>
<keyword evidence="1" id="KW-0732">Signal</keyword>
<protein>
    <recommendedName>
        <fullName evidence="4">Extracellular solute-binding protein</fullName>
    </recommendedName>
</protein>
<dbReference type="Pfam" id="PF13531">
    <property type="entry name" value="SBP_bac_11"/>
    <property type="match status" value="1"/>
</dbReference>
<dbReference type="RefSeq" id="WP_064581796.1">
    <property type="nucleotide sequence ID" value="NZ_CP015878.1"/>
</dbReference>